<evidence type="ECO:0000313" key="1">
    <source>
        <dbReference type="EMBL" id="KAJ8019630.1"/>
    </source>
</evidence>
<dbReference type="Proteomes" id="UP001152320">
    <property type="component" value="Chromosome 23"/>
</dbReference>
<comment type="caution">
    <text evidence="1">The sequence shown here is derived from an EMBL/GenBank/DDBJ whole genome shotgun (WGS) entry which is preliminary data.</text>
</comment>
<keyword evidence="2" id="KW-1185">Reference proteome</keyword>
<dbReference type="AlphaFoldDB" id="A0A9Q0YCC5"/>
<protein>
    <submittedName>
        <fullName evidence="1">Uncharacterized protein</fullName>
    </submittedName>
</protein>
<organism evidence="1 2">
    <name type="scientific">Holothuria leucospilota</name>
    <name type="common">Black long sea cucumber</name>
    <name type="synonym">Mertensiothuria leucospilota</name>
    <dbReference type="NCBI Taxonomy" id="206669"/>
    <lineage>
        <taxon>Eukaryota</taxon>
        <taxon>Metazoa</taxon>
        <taxon>Echinodermata</taxon>
        <taxon>Eleutherozoa</taxon>
        <taxon>Echinozoa</taxon>
        <taxon>Holothuroidea</taxon>
        <taxon>Aspidochirotacea</taxon>
        <taxon>Aspidochirotida</taxon>
        <taxon>Holothuriidae</taxon>
        <taxon>Holothuria</taxon>
    </lineage>
</organism>
<evidence type="ECO:0000313" key="2">
    <source>
        <dbReference type="Proteomes" id="UP001152320"/>
    </source>
</evidence>
<name>A0A9Q0YCC5_HOLLE</name>
<proteinExistence type="predicted"/>
<gene>
    <name evidence="1" type="ORF">HOLleu_41287</name>
</gene>
<sequence>MADVTLLLWKVIVTKISLFFRTLPRQSAVFRRFFFRRLCIPTLSLHEGKLSEIVKTLIAFSTRYKTTAIVGD</sequence>
<accession>A0A9Q0YCC5</accession>
<dbReference type="EMBL" id="JAIZAY010000023">
    <property type="protein sequence ID" value="KAJ8019630.1"/>
    <property type="molecule type" value="Genomic_DNA"/>
</dbReference>
<reference evidence="1" key="1">
    <citation type="submission" date="2021-10" db="EMBL/GenBank/DDBJ databases">
        <title>Tropical sea cucumber genome reveals ecological adaptation and Cuvierian tubules defense mechanism.</title>
        <authorList>
            <person name="Chen T."/>
        </authorList>
    </citation>
    <scope>NUCLEOTIDE SEQUENCE</scope>
    <source>
        <strain evidence="1">Nanhai2018</strain>
        <tissue evidence="1">Muscle</tissue>
    </source>
</reference>